<evidence type="ECO:0000256" key="3">
    <source>
        <dbReference type="ARBA" id="ARBA00004186"/>
    </source>
</evidence>
<evidence type="ECO:0000313" key="13">
    <source>
        <dbReference type="EMBL" id="GMI19332.1"/>
    </source>
</evidence>
<feature type="transmembrane region" description="Helical" evidence="12">
    <location>
        <begin position="231"/>
        <end position="258"/>
    </location>
</feature>
<dbReference type="PANTHER" id="PTHR31539:SF1">
    <property type="entry name" value="CENTROSOMAL PROTEIN OF 19 KDA"/>
    <property type="match status" value="1"/>
</dbReference>
<evidence type="ECO:0000256" key="8">
    <source>
        <dbReference type="ARBA" id="ARBA00023069"/>
    </source>
</evidence>
<dbReference type="InterPro" id="IPR036259">
    <property type="entry name" value="MFS_trans_sf"/>
</dbReference>
<keyword evidence="12" id="KW-1133">Transmembrane helix</keyword>
<feature type="transmembrane region" description="Helical" evidence="12">
    <location>
        <begin position="345"/>
        <end position="364"/>
    </location>
</feature>
<dbReference type="SUPFAM" id="SSF103473">
    <property type="entry name" value="MFS general substrate transporter"/>
    <property type="match status" value="1"/>
</dbReference>
<evidence type="ECO:0000256" key="4">
    <source>
        <dbReference type="ARBA" id="ARBA00009371"/>
    </source>
</evidence>
<evidence type="ECO:0000256" key="9">
    <source>
        <dbReference type="ARBA" id="ARBA00023212"/>
    </source>
</evidence>
<evidence type="ECO:0000256" key="5">
    <source>
        <dbReference type="ARBA" id="ARBA00022015"/>
    </source>
</evidence>
<evidence type="ECO:0000256" key="2">
    <source>
        <dbReference type="ARBA" id="ARBA00004120"/>
    </source>
</evidence>
<keyword evidence="10" id="KW-0966">Cell projection</keyword>
<feature type="transmembrane region" description="Helical" evidence="12">
    <location>
        <begin position="53"/>
        <end position="72"/>
    </location>
</feature>
<feature type="region of interest" description="Disordered" evidence="11">
    <location>
        <begin position="544"/>
        <end position="604"/>
    </location>
</feature>
<sequence>MTTNYLLASLVVFPIFEAGDRRTTSRLLVWTTACVPVAFFLAGAAVSSSSVPLLYVAWCLFGGLGYCASDILTRLDVIQWWALTDEKHLGVAIMGCAAGGGAIFFTLYSGWVTVYASLAVTLYTMGALMLLLCAPLCVLLGGGGFAIIGLGRNFDFAPSPADYAEWVRKEASGEDGAAGDAAGTSASVPTPLKTLLSAYRAPVPCATAISYAAVISVGYSTKTLLSTMFVLIFSLSEIMSAYMSALTLLAFLVGRVVVPLYLTPMGWSPTLLMCIASFVMSLMYAIMPSVIGSVTLQPEFSWRLFGFILCKSVVSFCFSILQAFYGSSVMDSSGVASAHSVFRATWAILAFSIPAAVISGYCLTFSRYYGGMPFPEAFHLTFYPESLARALVKQHSQYLNEKLVSYGQVLSLCSRLVERCKGGGSGSGYKNAGSIAPPYSYTPKSAPGVTAASVGGAGVVTRVPAPPSQPPSSAVPLQKEVGRGSAGTGAGKPAPPVVKAAATMSESAKRGSVMSSALAEFGAQPQNSKPPVSRRSVLSKALAANPTPTPTSMQTPAAPEPTPTAAKAPAVKAKEPDYFESESEDGGYSDEEDSFEDDEELSVGDSFGEADVVTELPKPNPNVDKNKLAAFGDLNKVSEDALVDAKSQMDGAFEVARLRPGDAGYEYNITKTFEAAEEESSWD</sequence>
<evidence type="ECO:0000256" key="1">
    <source>
        <dbReference type="ARBA" id="ARBA00004114"/>
    </source>
</evidence>
<comment type="subcellular location">
    <subcellularLocation>
        <location evidence="2">Cytoplasm</location>
        <location evidence="2">Cytoskeleton</location>
        <location evidence="2">Cilium basal body</location>
    </subcellularLocation>
    <subcellularLocation>
        <location evidence="1">Cytoplasm</location>
        <location evidence="1">Cytoskeleton</location>
        <location evidence="1">Microtubule organizing center</location>
        <location evidence="1">Centrosome</location>
        <location evidence="1">Centriole</location>
    </subcellularLocation>
    <subcellularLocation>
        <location evidence="3">Cytoplasm</location>
        <location evidence="3">Cytoskeleton</location>
        <location evidence="3">Spindle</location>
    </subcellularLocation>
</comment>
<evidence type="ECO:0000256" key="7">
    <source>
        <dbReference type="ARBA" id="ARBA00022794"/>
    </source>
</evidence>
<accession>A0ABQ6M4U4</accession>
<comment type="similarity">
    <text evidence="4">Belongs to the CEP19 family.</text>
</comment>
<keyword evidence="7" id="KW-0970">Cilium biogenesis/degradation</keyword>
<reference evidence="13 14" key="1">
    <citation type="journal article" date="2023" name="Commun. Biol.">
        <title>Genome analysis of Parmales, the sister group of diatoms, reveals the evolutionary specialization of diatoms from phago-mixotrophs to photoautotrophs.</title>
        <authorList>
            <person name="Ban H."/>
            <person name="Sato S."/>
            <person name="Yoshikawa S."/>
            <person name="Yamada K."/>
            <person name="Nakamura Y."/>
            <person name="Ichinomiya M."/>
            <person name="Sato N."/>
            <person name="Blanc-Mathieu R."/>
            <person name="Endo H."/>
            <person name="Kuwata A."/>
            <person name="Ogata H."/>
        </authorList>
    </citation>
    <scope>NUCLEOTIDE SEQUENCE [LARGE SCALE GENOMIC DNA]</scope>
</reference>
<dbReference type="InterPro" id="IPR029412">
    <property type="entry name" value="CEP19"/>
</dbReference>
<keyword evidence="12" id="KW-0812">Transmembrane</keyword>
<dbReference type="Proteomes" id="UP001165060">
    <property type="component" value="Unassembled WGS sequence"/>
</dbReference>
<keyword evidence="6" id="KW-0963">Cytoplasm</keyword>
<feature type="compositionally biased region" description="Acidic residues" evidence="11">
    <location>
        <begin position="578"/>
        <end position="602"/>
    </location>
</feature>
<protein>
    <recommendedName>
        <fullName evidence="5">Centrosomal protein of 19 kDa</fullName>
    </recommendedName>
</protein>
<comment type="caution">
    <text evidence="13">The sequence shown here is derived from an EMBL/GenBank/DDBJ whole genome shotgun (WGS) entry which is preliminary data.</text>
</comment>
<keyword evidence="8" id="KW-0969">Cilium</keyword>
<evidence type="ECO:0000313" key="14">
    <source>
        <dbReference type="Proteomes" id="UP001165060"/>
    </source>
</evidence>
<dbReference type="Pfam" id="PF14933">
    <property type="entry name" value="CEP19"/>
    <property type="match status" value="1"/>
</dbReference>
<feature type="transmembrane region" description="Helical" evidence="12">
    <location>
        <begin position="304"/>
        <end position="325"/>
    </location>
</feature>
<organism evidence="13 14">
    <name type="scientific">Tetraparma gracilis</name>
    <dbReference type="NCBI Taxonomy" id="2962635"/>
    <lineage>
        <taxon>Eukaryota</taxon>
        <taxon>Sar</taxon>
        <taxon>Stramenopiles</taxon>
        <taxon>Ochrophyta</taxon>
        <taxon>Bolidophyceae</taxon>
        <taxon>Parmales</taxon>
        <taxon>Triparmaceae</taxon>
        <taxon>Tetraparma</taxon>
    </lineage>
</organism>
<evidence type="ECO:0000256" key="10">
    <source>
        <dbReference type="ARBA" id="ARBA00023273"/>
    </source>
</evidence>
<dbReference type="PANTHER" id="PTHR31539">
    <property type="entry name" value="CENTROSOMAL PROTEIN OF 19K CEP19"/>
    <property type="match status" value="1"/>
</dbReference>
<feature type="region of interest" description="Disordered" evidence="11">
    <location>
        <begin position="461"/>
        <end position="503"/>
    </location>
</feature>
<evidence type="ECO:0000256" key="11">
    <source>
        <dbReference type="SAM" id="MobiDB-lite"/>
    </source>
</evidence>
<proteinExistence type="inferred from homology"/>
<feature type="transmembrane region" description="Helical" evidence="12">
    <location>
        <begin position="270"/>
        <end position="292"/>
    </location>
</feature>
<feature type="transmembrane region" description="Helical" evidence="12">
    <location>
        <begin position="128"/>
        <end position="150"/>
    </location>
</feature>
<keyword evidence="9" id="KW-0206">Cytoskeleton</keyword>
<evidence type="ECO:0000256" key="6">
    <source>
        <dbReference type="ARBA" id="ARBA00022490"/>
    </source>
</evidence>
<keyword evidence="12" id="KW-0472">Membrane</keyword>
<gene>
    <name evidence="13" type="ORF">TeGR_g14569</name>
</gene>
<keyword evidence="14" id="KW-1185">Reference proteome</keyword>
<name>A0ABQ6M4U4_9STRA</name>
<feature type="transmembrane region" description="Helical" evidence="12">
    <location>
        <begin position="28"/>
        <end position="46"/>
    </location>
</feature>
<feature type="transmembrane region" description="Helical" evidence="12">
    <location>
        <begin position="92"/>
        <end position="116"/>
    </location>
</feature>
<dbReference type="EMBL" id="BRYB01002429">
    <property type="protein sequence ID" value="GMI19332.1"/>
    <property type="molecule type" value="Genomic_DNA"/>
</dbReference>
<evidence type="ECO:0000256" key="12">
    <source>
        <dbReference type="SAM" id="Phobius"/>
    </source>
</evidence>